<sequence length="50" mass="5689">RSIERGQVAVEKLKSETSNRNVEFLQLNLKGLKSDKECAKILARNLPLHI</sequence>
<proteinExistence type="predicted"/>
<keyword evidence="2" id="KW-1185">Reference proteome</keyword>
<organism evidence="1 2">
    <name type="scientific">Racocetra persica</name>
    <dbReference type="NCBI Taxonomy" id="160502"/>
    <lineage>
        <taxon>Eukaryota</taxon>
        <taxon>Fungi</taxon>
        <taxon>Fungi incertae sedis</taxon>
        <taxon>Mucoromycota</taxon>
        <taxon>Glomeromycotina</taxon>
        <taxon>Glomeromycetes</taxon>
        <taxon>Diversisporales</taxon>
        <taxon>Gigasporaceae</taxon>
        <taxon>Racocetra</taxon>
    </lineage>
</organism>
<evidence type="ECO:0000313" key="1">
    <source>
        <dbReference type="EMBL" id="CAG8850422.1"/>
    </source>
</evidence>
<feature type="non-terminal residue" evidence="1">
    <location>
        <position position="1"/>
    </location>
</feature>
<dbReference type="EMBL" id="CAJVQC010170681">
    <property type="protein sequence ID" value="CAG8850422.1"/>
    <property type="molecule type" value="Genomic_DNA"/>
</dbReference>
<feature type="non-terminal residue" evidence="1">
    <location>
        <position position="50"/>
    </location>
</feature>
<gene>
    <name evidence="1" type="ORF">RPERSI_LOCUS36086</name>
</gene>
<accession>A0ACA9SWW1</accession>
<reference evidence="1" key="1">
    <citation type="submission" date="2021-06" db="EMBL/GenBank/DDBJ databases">
        <authorList>
            <person name="Kallberg Y."/>
            <person name="Tangrot J."/>
            <person name="Rosling A."/>
        </authorList>
    </citation>
    <scope>NUCLEOTIDE SEQUENCE</scope>
    <source>
        <strain evidence="1">MA461A</strain>
    </source>
</reference>
<name>A0ACA9SWW1_9GLOM</name>
<comment type="caution">
    <text evidence="1">The sequence shown here is derived from an EMBL/GenBank/DDBJ whole genome shotgun (WGS) entry which is preliminary data.</text>
</comment>
<evidence type="ECO:0000313" key="2">
    <source>
        <dbReference type="Proteomes" id="UP000789920"/>
    </source>
</evidence>
<dbReference type="Proteomes" id="UP000789920">
    <property type="component" value="Unassembled WGS sequence"/>
</dbReference>
<protein>
    <submittedName>
        <fullName evidence="1">17242_t:CDS:1</fullName>
    </submittedName>
</protein>